<evidence type="ECO:0008006" key="4">
    <source>
        <dbReference type="Google" id="ProtNLM"/>
    </source>
</evidence>
<evidence type="ECO:0000313" key="2">
    <source>
        <dbReference type="EMBL" id="KAE8990544.1"/>
    </source>
</evidence>
<name>A0A6A3JEM6_9STRA</name>
<protein>
    <recommendedName>
        <fullName evidence="4">Secreted protein</fullName>
    </recommendedName>
</protein>
<keyword evidence="1" id="KW-0732">Signal</keyword>
<feature type="chain" id="PRO_5025565291" description="Secreted protein" evidence="1">
    <location>
        <begin position="21"/>
        <end position="57"/>
    </location>
</feature>
<dbReference type="AlphaFoldDB" id="A0A6A3JEM6"/>
<gene>
    <name evidence="2" type="ORF">PR002_g21122</name>
</gene>
<reference evidence="2 3" key="1">
    <citation type="submission" date="2018-09" db="EMBL/GenBank/DDBJ databases">
        <title>Genomic investigation of the strawberry pathogen Phytophthora fragariae indicates pathogenicity is determined by transcriptional variation in three key races.</title>
        <authorList>
            <person name="Adams T.M."/>
            <person name="Armitage A.D."/>
            <person name="Sobczyk M.K."/>
            <person name="Bates H.J."/>
            <person name="Dunwell J.M."/>
            <person name="Nellist C.F."/>
            <person name="Harrison R.J."/>
        </authorList>
    </citation>
    <scope>NUCLEOTIDE SEQUENCE [LARGE SCALE GENOMIC DNA]</scope>
    <source>
        <strain evidence="2 3">SCRP324</strain>
    </source>
</reference>
<proteinExistence type="predicted"/>
<evidence type="ECO:0000256" key="1">
    <source>
        <dbReference type="SAM" id="SignalP"/>
    </source>
</evidence>
<comment type="caution">
    <text evidence="2">The sequence shown here is derived from an EMBL/GenBank/DDBJ whole genome shotgun (WGS) entry which is preliminary data.</text>
</comment>
<dbReference type="Proteomes" id="UP000435112">
    <property type="component" value="Unassembled WGS sequence"/>
</dbReference>
<sequence>MPLSWRFFSFLLTLLRSTTTSSFTILLKNLNDSAGATSSYGCSTCVDVSSRRRVDSS</sequence>
<organism evidence="2 3">
    <name type="scientific">Phytophthora rubi</name>
    <dbReference type="NCBI Taxonomy" id="129364"/>
    <lineage>
        <taxon>Eukaryota</taxon>
        <taxon>Sar</taxon>
        <taxon>Stramenopiles</taxon>
        <taxon>Oomycota</taxon>
        <taxon>Peronosporomycetes</taxon>
        <taxon>Peronosporales</taxon>
        <taxon>Peronosporaceae</taxon>
        <taxon>Phytophthora</taxon>
    </lineage>
</organism>
<feature type="signal peptide" evidence="1">
    <location>
        <begin position="1"/>
        <end position="20"/>
    </location>
</feature>
<accession>A0A6A3JEM6</accession>
<evidence type="ECO:0000313" key="3">
    <source>
        <dbReference type="Proteomes" id="UP000435112"/>
    </source>
</evidence>
<dbReference type="EMBL" id="QXFU01002093">
    <property type="protein sequence ID" value="KAE8990544.1"/>
    <property type="molecule type" value="Genomic_DNA"/>
</dbReference>